<feature type="transmembrane region" description="Helical" evidence="1">
    <location>
        <begin position="464"/>
        <end position="483"/>
    </location>
</feature>
<keyword evidence="1" id="KW-1133">Transmembrane helix</keyword>
<accession>A0A0S7B7S5</accession>
<keyword evidence="3" id="KW-1185">Reference proteome</keyword>
<gene>
    <name evidence="2" type="ORF">LARV_01209</name>
</gene>
<dbReference type="Proteomes" id="UP000055060">
    <property type="component" value="Unassembled WGS sequence"/>
</dbReference>
<evidence type="ECO:0008006" key="4">
    <source>
        <dbReference type="Google" id="ProtNLM"/>
    </source>
</evidence>
<evidence type="ECO:0000313" key="2">
    <source>
        <dbReference type="EMBL" id="GAP13455.1"/>
    </source>
</evidence>
<dbReference type="CDD" id="cd15482">
    <property type="entry name" value="Sialidase_non-viral"/>
    <property type="match status" value="1"/>
</dbReference>
<proteinExistence type="predicted"/>
<dbReference type="OrthoDB" id="41724at2"/>
<name>A0A0S7B7S5_9CHLR</name>
<dbReference type="SUPFAM" id="SSF89372">
    <property type="entry name" value="Fucose-specific lectin"/>
    <property type="match status" value="1"/>
</dbReference>
<dbReference type="InterPro" id="IPR036278">
    <property type="entry name" value="Sialidase_sf"/>
</dbReference>
<evidence type="ECO:0000313" key="3">
    <source>
        <dbReference type="Proteomes" id="UP000055060"/>
    </source>
</evidence>
<dbReference type="STRING" id="360412.LARV_01209"/>
<dbReference type="Gene3D" id="2.120.10.10">
    <property type="match status" value="1"/>
</dbReference>
<reference evidence="2" key="1">
    <citation type="submission" date="2015-07" db="EMBL/GenBank/DDBJ databases">
        <title>Draft Genome Sequences of Anaerolinea thermolimosa IMO-1, Bellilinea caldifistulae GOMI-1, Leptolinea tardivitalis YMTK-2, Levilinea saccharolytica KIBI-1,Longilinea arvoryzae KOME-1, Previously Described as Members of the Anaerolineaceae (Chloroflexi).</title>
        <authorList>
            <person name="Sekiguchi Y."/>
            <person name="Ohashi A."/>
            <person name="Matsuura N."/>
            <person name="Tourlousse M.D."/>
        </authorList>
    </citation>
    <scope>NUCLEOTIDE SEQUENCE [LARGE SCALE GENOMIC DNA]</scope>
    <source>
        <strain evidence="2">KOME-1</strain>
    </source>
</reference>
<dbReference type="SUPFAM" id="SSF50939">
    <property type="entry name" value="Sialidases"/>
    <property type="match status" value="1"/>
</dbReference>
<organism evidence="2">
    <name type="scientific">Longilinea arvoryzae</name>
    <dbReference type="NCBI Taxonomy" id="360412"/>
    <lineage>
        <taxon>Bacteria</taxon>
        <taxon>Bacillati</taxon>
        <taxon>Chloroflexota</taxon>
        <taxon>Anaerolineae</taxon>
        <taxon>Anaerolineales</taxon>
        <taxon>Anaerolineaceae</taxon>
        <taxon>Longilinea</taxon>
    </lineage>
</organism>
<keyword evidence="1" id="KW-0472">Membrane</keyword>
<dbReference type="EMBL" id="DF967972">
    <property type="protein sequence ID" value="GAP13455.1"/>
    <property type="molecule type" value="Genomic_DNA"/>
</dbReference>
<evidence type="ECO:0000256" key="1">
    <source>
        <dbReference type="SAM" id="Phobius"/>
    </source>
</evidence>
<sequence length="487" mass="52474">MSKTVSRFCAILILIIVSGLFPLGVKPAAAQSAPVAWSQPIRLSDPNYQSWPPAIAADIAGNVHILWSQSMLADGTAGNGDTLYYARWNGEKWIGPVDVLVSPGDGLGAEYPDLAATPDGYIHAIWGTGGRNSQLFYARAPACCADDPLNWSKPISLGIAINQTSAIAGDLQGNLYVIYASLDTNDIVFLHSTDSGENWDKAESIPGGTRREDEYPAYPRLSVDESGRIHVVWSILPYPGRAVMYSNSNDGGKTWKDPVIIDQIEPNEYQADFGPTLIDVEAVGRNEVHLTWDGAPTVERHHVWSKDGGETWSEPDTFIPELTGGGRALWNDMAADSRGVLHAVSIKQPWHAQWISGGWSASTAIGQRGFAEDMRIVVSAGNELHVVWLEVRQGIPSTVYYVRGISSAPAVPLKKLPVAASETPLIQPTATGAIESPTLPAPTPLFADAPAADTASVDSPARGVFFGALAVLVFLGLVAYRTWRRKR</sequence>
<dbReference type="RefSeq" id="WP_075072789.1">
    <property type="nucleotide sequence ID" value="NZ_DF967972.1"/>
</dbReference>
<dbReference type="AlphaFoldDB" id="A0A0S7B7S5"/>
<keyword evidence="1" id="KW-0812">Transmembrane</keyword>
<protein>
    <recommendedName>
        <fullName evidence="4">Protein containg BNR repeat-like domain</fullName>
    </recommendedName>
</protein>